<dbReference type="AlphaFoldDB" id="A0A3R7DG44"/>
<keyword evidence="3" id="KW-1185">Reference proteome</keyword>
<dbReference type="EMBL" id="RAPO01000001">
    <property type="protein sequence ID" value="RKD98442.1"/>
    <property type="molecule type" value="Genomic_DNA"/>
</dbReference>
<protein>
    <submittedName>
        <fullName evidence="2">Uncharacterized protein</fullName>
    </submittedName>
</protein>
<feature type="transmembrane region" description="Helical" evidence="1">
    <location>
        <begin position="264"/>
        <end position="285"/>
    </location>
</feature>
<feature type="transmembrane region" description="Helical" evidence="1">
    <location>
        <begin position="171"/>
        <end position="190"/>
    </location>
</feature>
<name>A0A3R7DG44_9EURY</name>
<gene>
    <name evidence="2" type="ORF">ATJ93_1449</name>
</gene>
<feature type="transmembrane region" description="Helical" evidence="1">
    <location>
        <begin position="51"/>
        <end position="71"/>
    </location>
</feature>
<comment type="caution">
    <text evidence="2">The sequence shown here is derived from an EMBL/GenBank/DDBJ whole genome shotgun (WGS) entry which is preliminary data.</text>
</comment>
<organism evidence="2 3">
    <name type="scientific">Halopiger aswanensis</name>
    <dbReference type="NCBI Taxonomy" id="148449"/>
    <lineage>
        <taxon>Archaea</taxon>
        <taxon>Methanobacteriati</taxon>
        <taxon>Methanobacteriota</taxon>
        <taxon>Stenosarchaea group</taxon>
        <taxon>Halobacteria</taxon>
        <taxon>Halobacteriales</taxon>
        <taxon>Natrialbaceae</taxon>
        <taxon>Halopiger</taxon>
    </lineage>
</organism>
<dbReference type="Proteomes" id="UP000283805">
    <property type="component" value="Unassembled WGS sequence"/>
</dbReference>
<keyword evidence="1" id="KW-0472">Membrane</keyword>
<feature type="transmembrane region" description="Helical" evidence="1">
    <location>
        <begin position="6"/>
        <end position="30"/>
    </location>
</feature>
<keyword evidence="1" id="KW-0812">Transmembrane</keyword>
<feature type="transmembrane region" description="Helical" evidence="1">
    <location>
        <begin position="110"/>
        <end position="130"/>
    </location>
</feature>
<feature type="transmembrane region" description="Helical" evidence="1">
    <location>
        <begin position="142"/>
        <end position="159"/>
    </location>
</feature>
<feature type="transmembrane region" description="Helical" evidence="1">
    <location>
        <begin position="241"/>
        <end position="258"/>
    </location>
</feature>
<evidence type="ECO:0000313" key="3">
    <source>
        <dbReference type="Proteomes" id="UP000283805"/>
    </source>
</evidence>
<reference evidence="2 3" key="1">
    <citation type="submission" date="2018-09" db="EMBL/GenBank/DDBJ databases">
        <title>Genomic Encyclopedia of Archaeal and Bacterial Type Strains, Phase II (KMG-II): from individual species to whole genera.</title>
        <authorList>
            <person name="Goeker M."/>
        </authorList>
    </citation>
    <scope>NUCLEOTIDE SEQUENCE [LARGE SCALE GENOMIC DNA]</scope>
    <source>
        <strain evidence="2 3">DSM 13151</strain>
    </source>
</reference>
<evidence type="ECO:0000256" key="1">
    <source>
        <dbReference type="SAM" id="Phobius"/>
    </source>
</evidence>
<proteinExistence type="predicted"/>
<sequence>MLENPLSFSTVGFETLLALTITLAGTVVVADERRGGRVLESDAVGVDRTDAIDVLAVAAGAGVAYLLSVPVGLGPVVASAVVGVIAGVGFAEIDVPIYCGSFVGMVSPSVIPSLEYVGIAGLVAGLAFVATTEAFGGFGGKLGTIALFGCASTVALTGLEYAAAGSPAWDLAWVVVPVAIVGAVGTVLLSRHLQFGAVVGSGAVGLGAGLGFPALAPDIGSTLAAVAFCASFVGMSSPDRLATAQIAGAGAASGLLYLTVRPAFVGAGGKLGTVAFASCLTLAGIGRLSESVSARIGQW</sequence>
<evidence type="ECO:0000313" key="2">
    <source>
        <dbReference type="EMBL" id="RKD98442.1"/>
    </source>
</evidence>
<accession>A0A3R7DG44</accession>
<keyword evidence="1" id="KW-1133">Transmembrane helix</keyword>
<feature type="transmembrane region" description="Helical" evidence="1">
    <location>
        <begin position="77"/>
        <end position="98"/>
    </location>
</feature>